<dbReference type="GO" id="GO:0016787">
    <property type="term" value="F:hydrolase activity"/>
    <property type="evidence" value="ECO:0007669"/>
    <property type="project" value="UniProtKB-UniRule"/>
</dbReference>
<dbReference type="AlphaFoldDB" id="A0A1H7PB18"/>
<keyword evidence="1 4" id="KW-0378">Hydrolase</keyword>
<name>A0A1H7PB18_9GAMM</name>
<keyword evidence="2 4" id="KW-0442">Lipid degradation</keyword>
<evidence type="ECO:0000256" key="4">
    <source>
        <dbReference type="PROSITE-ProRule" id="PRU01161"/>
    </source>
</evidence>
<accession>A0A1H7PB18</accession>
<dbReference type="GO" id="GO:0016042">
    <property type="term" value="P:lipid catabolic process"/>
    <property type="evidence" value="ECO:0007669"/>
    <property type="project" value="UniProtKB-UniRule"/>
</dbReference>
<evidence type="ECO:0000256" key="2">
    <source>
        <dbReference type="ARBA" id="ARBA00022963"/>
    </source>
</evidence>
<dbReference type="PROSITE" id="PS51635">
    <property type="entry name" value="PNPLA"/>
    <property type="match status" value="1"/>
</dbReference>
<proteinExistence type="predicted"/>
<feature type="domain" description="PNPLA" evidence="6">
    <location>
        <begin position="18"/>
        <end position="178"/>
    </location>
</feature>
<sequence>MNTAESTSRSSTARTVSLVLGSGGARGLAHIGVIQELEAQGYEIRAIAGSSMGALVGGIYALGELDTYAEWVKGLEQSDVLGLLDWSFSGGGIIRGEKLIKKLKELVGERDIEHLPISYTAVAVDIERGKELWISDGSLFDAIRASIAIPGVFTPHCYRGRTLVDGGLLNPVPVAPTLRTLTDLTIVVDVNGPASESSSETDEEGAPANGKQGLLRRMRGYVESLGSDGSPEAPEGLAVSEVLMRSLDTMQAALTRQHLAVFRPDLVISVPKNVCMIHEFHRAGPVIDLGRELAREALDSARRASSGPP</sequence>
<evidence type="ECO:0000313" key="7">
    <source>
        <dbReference type="EMBL" id="SEL32634.1"/>
    </source>
</evidence>
<evidence type="ECO:0000313" key="8">
    <source>
        <dbReference type="Proteomes" id="UP000199256"/>
    </source>
</evidence>
<dbReference type="STRING" id="1396821.SAMN05444515_11398"/>
<dbReference type="Pfam" id="PF01734">
    <property type="entry name" value="Patatin"/>
    <property type="match status" value="1"/>
</dbReference>
<feature type="region of interest" description="Disordered" evidence="5">
    <location>
        <begin position="192"/>
        <end position="211"/>
    </location>
</feature>
<evidence type="ECO:0000256" key="1">
    <source>
        <dbReference type="ARBA" id="ARBA00022801"/>
    </source>
</evidence>
<gene>
    <name evidence="7" type="ORF">SAMN05444515_11398</name>
</gene>
<feature type="active site" description="Proton acceptor" evidence="4">
    <location>
        <position position="165"/>
    </location>
</feature>
<comment type="caution">
    <text evidence="4">Lacks conserved residue(s) required for the propagation of feature annotation.</text>
</comment>
<dbReference type="InterPro" id="IPR050301">
    <property type="entry name" value="NTE"/>
</dbReference>
<keyword evidence="3 4" id="KW-0443">Lipid metabolism</keyword>
<dbReference type="EMBL" id="FOAA01000013">
    <property type="protein sequence ID" value="SEL32634.1"/>
    <property type="molecule type" value="Genomic_DNA"/>
</dbReference>
<dbReference type="Proteomes" id="UP000199256">
    <property type="component" value="Unassembled WGS sequence"/>
</dbReference>
<dbReference type="SUPFAM" id="SSF52151">
    <property type="entry name" value="FabD/lysophospholipase-like"/>
    <property type="match status" value="1"/>
</dbReference>
<feature type="short sequence motif" description="DGA/G" evidence="4">
    <location>
        <begin position="165"/>
        <end position="167"/>
    </location>
</feature>
<dbReference type="RefSeq" id="WP_090254557.1">
    <property type="nucleotide sequence ID" value="NZ_FOAA01000013.1"/>
</dbReference>
<protein>
    <submittedName>
        <fullName evidence="7">NTE family protein</fullName>
    </submittedName>
</protein>
<dbReference type="PANTHER" id="PTHR14226">
    <property type="entry name" value="NEUROPATHY TARGET ESTERASE/SWISS CHEESE D.MELANOGASTER"/>
    <property type="match status" value="1"/>
</dbReference>
<dbReference type="OrthoDB" id="5290098at2"/>
<keyword evidence="8" id="KW-1185">Reference proteome</keyword>
<reference evidence="8" key="1">
    <citation type="submission" date="2016-10" db="EMBL/GenBank/DDBJ databases">
        <authorList>
            <person name="Varghese N."/>
            <person name="Submissions S."/>
        </authorList>
    </citation>
    <scope>NUCLEOTIDE SEQUENCE [LARGE SCALE GENOMIC DNA]</scope>
    <source>
        <strain evidence="8">DSM 241</strain>
    </source>
</reference>
<feature type="short sequence motif" description="GXSXG" evidence="4">
    <location>
        <begin position="49"/>
        <end position="53"/>
    </location>
</feature>
<organism evidence="7 8">
    <name type="scientific">Ectothiorhodospira marina</name>
    <dbReference type="NCBI Taxonomy" id="1396821"/>
    <lineage>
        <taxon>Bacteria</taxon>
        <taxon>Pseudomonadati</taxon>
        <taxon>Pseudomonadota</taxon>
        <taxon>Gammaproteobacteria</taxon>
        <taxon>Chromatiales</taxon>
        <taxon>Ectothiorhodospiraceae</taxon>
        <taxon>Ectothiorhodospira</taxon>
    </lineage>
</organism>
<dbReference type="InterPro" id="IPR016035">
    <property type="entry name" value="Acyl_Trfase/lysoPLipase"/>
</dbReference>
<feature type="active site" description="Nucleophile" evidence="4">
    <location>
        <position position="51"/>
    </location>
</feature>
<evidence type="ECO:0000256" key="3">
    <source>
        <dbReference type="ARBA" id="ARBA00023098"/>
    </source>
</evidence>
<evidence type="ECO:0000256" key="5">
    <source>
        <dbReference type="SAM" id="MobiDB-lite"/>
    </source>
</evidence>
<dbReference type="InterPro" id="IPR002641">
    <property type="entry name" value="PNPLA_dom"/>
</dbReference>
<evidence type="ECO:0000259" key="6">
    <source>
        <dbReference type="PROSITE" id="PS51635"/>
    </source>
</evidence>
<dbReference type="PANTHER" id="PTHR14226:SF76">
    <property type="entry name" value="NTE FAMILY PROTEIN RSSA"/>
    <property type="match status" value="1"/>
</dbReference>
<dbReference type="Gene3D" id="3.40.1090.10">
    <property type="entry name" value="Cytosolic phospholipase A2 catalytic domain"/>
    <property type="match status" value="1"/>
</dbReference>